<dbReference type="InterPro" id="IPR001736">
    <property type="entry name" value="PLipase_D/transphosphatidylase"/>
</dbReference>
<evidence type="ECO:0000313" key="2">
    <source>
        <dbReference type="EMBL" id="HHJ64007.1"/>
    </source>
</evidence>
<dbReference type="Gene3D" id="3.30.870.10">
    <property type="entry name" value="Endonuclease Chain A"/>
    <property type="match status" value="1"/>
</dbReference>
<dbReference type="EMBL" id="DRNB01000142">
    <property type="protein sequence ID" value="HHJ64007.1"/>
    <property type="molecule type" value="Genomic_DNA"/>
</dbReference>
<comment type="caution">
    <text evidence="2">The sequence shown here is derived from an EMBL/GenBank/DDBJ whole genome shotgun (WGS) entry which is preliminary data.</text>
</comment>
<dbReference type="SUPFAM" id="SSF52540">
    <property type="entry name" value="P-loop containing nucleoside triphosphate hydrolases"/>
    <property type="match status" value="1"/>
</dbReference>
<accession>A0A7C5L6J9</accession>
<dbReference type="GO" id="GO:0006793">
    <property type="term" value="P:phosphorus metabolic process"/>
    <property type="evidence" value="ECO:0007669"/>
    <property type="project" value="UniProtKB-ARBA"/>
</dbReference>
<dbReference type="Pfam" id="PF13091">
    <property type="entry name" value="PLDc_2"/>
    <property type="match status" value="1"/>
</dbReference>
<gene>
    <name evidence="2" type="ORF">ENJ61_03780</name>
</gene>
<dbReference type="SMART" id="SM00382">
    <property type="entry name" value="AAA"/>
    <property type="match status" value="1"/>
</dbReference>
<name>A0A7C5L6J9_AQUAO</name>
<dbReference type="InterPro" id="IPR008571">
    <property type="entry name" value="HerA-like"/>
</dbReference>
<proteinExistence type="predicted"/>
<dbReference type="AlphaFoldDB" id="A0A7C5L6J9"/>
<dbReference type="GO" id="GO:0003824">
    <property type="term" value="F:catalytic activity"/>
    <property type="evidence" value="ECO:0007669"/>
    <property type="project" value="InterPro"/>
</dbReference>
<protein>
    <submittedName>
        <fullName evidence="2">DUF87 domain-containing protein</fullName>
    </submittedName>
</protein>
<reference evidence="2" key="1">
    <citation type="journal article" date="2020" name="mSystems">
        <title>Genome- and Community-Level Interaction Insights into Carbon Utilization and Element Cycling Functions of Hydrothermarchaeota in Hydrothermal Sediment.</title>
        <authorList>
            <person name="Zhou Z."/>
            <person name="Liu Y."/>
            <person name="Xu W."/>
            <person name="Pan J."/>
            <person name="Luo Z.H."/>
            <person name="Li M."/>
        </authorList>
    </citation>
    <scope>NUCLEOTIDE SEQUENCE [LARGE SCALE GENOMIC DNA]</scope>
    <source>
        <strain evidence="2">HyVt-501</strain>
    </source>
</reference>
<dbReference type="InterPro" id="IPR003593">
    <property type="entry name" value="AAA+_ATPase"/>
</dbReference>
<dbReference type="Gene3D" id="3.40.50.300">
    <property type="entry name" value="P-loop containing nucleotide triphosphate hydrolases"/>
    <property type="match status" value="2"/>
</dbReference>
<dbReference type="Proteomes" id="UP000885792">
    <property type="component" value="Unassembled WGS sequence"/>
</dbReference>
<dbReference type="PROSITE" id="PS50035">
    <property type="entry name" value="PLD"/>
    <property type="match status" value="1"/>
</dbReference>
<sequence length="632" mass="71282">MEILRGEEIGKKLAQMFSRAKESVRVCSAWVKGEILKELADLVGEGVRVELVVRVSSYEDLKITDPEVFRVVRKKGGRVYLHRKLHAKFVLVDGSCALLGSANLTRSGVGEEGNVETAVYTEDPDTVRNLEEVFESVKSESYDPENTVAFLVSLDSSREGVALLLRDLQEQTYVRIPLDDGGFLLGRISEVKRSRAPEEGFPEEILTAEEEVWKTASLLGRLEEEPELRLARLEILGEYEKERDLFKTPVGPVRAGAPVEVLDAEDRALRSILHKNHSGYSMRFPVYIGKLQGTEVRAFLDMGKVIPMHMAVLGATGSGKTTFVKKVLRNFGESARIYVFDIYGEYYEDLRDRGNVREIQIPNVLLPLDAEDMKNLLREGGLTLTERSTDERELMAFFRRHLKPDLGRTALGEQSLETLVEKAIAGVEEEYLKDALGDLLEFWRRTYGDESVRKQPEAVRELRESLKAPEGTTIYSFKNVDITETRVNVAGLILREILYLSKEAPADRLVVLEEAHNFAPERGFGDVPAGRENPAFSSTRRIAMEGRKLRLGLIAVTQRPAGISKFVLSQLNTQVIFKLLTRNDLEAVSVFFEPSREDIFRLLPFLKPGTAYIGGLAVPFSFLFQMEEIPYW</sequence>
<dbReference type="InterPro" id="IPR027417">
    <property type="entry name" value="P-loop_NTPase"/>
</dbReference>
<organism evidence="2">
    <name type="scientific">Aquifex aeolicus</name>
    <dbReference type="NCBI Taxonomy" id="63363"/>
    <lineage>
        <taxon>Bacteria</taxon>
        <taxon>Pseudomonadati</taxon>
        <taxon>Aquificota</taxon>
        <taxon>Aquificia</taxon>
        <taxon>Aquificales</taxon>
        <taxon>Aquificaceae</taxon>
        <taxon>Aquifex</taxon>
    </lineage>
</organism>
<feature type="domain" description="PLD phosphodiesterase" evidence="1">
    <location>
        <begin position="81"/>
        <end position="108"/>
    </location>
</feature>
<dbReference type="Pfam" id="PF01935">
    <property type="entry name" value="DUF87"/>
    <property type="match status" value="1"/>
</dbReference>
<dbReference type="PANTHER" id="PTHR42957:SF1">
    <property type="entry name" value="HELICASE MJ1565-RELATED"/>
    <property type="match status" value="1"/>
</dbReference>
<dbReference type="SUPFAM" id="SSF56024">
    <property type="entry name" value="Phospholipase D/nuclease"/>
    <property type="match status" value="1"/>
</dbReference>
<dbReference type="InterPro" id="IPR002789">
    <property type="entry name" value="HerA_central"/>
</dbReference>
<evidence type="ECO:0000259" key="1">
    <source>
        <dbReference type="PROSITE" id="PS50035"/>
    </source>
</evidence>
<dbReference type="InterPro" id="IPR025202">
    <property type="entry name" value="PLD-like_dom"/>
</dbReference>
<dbReference type="PANTHER" id="PTHR42957">
    <property type="entry name" value="HELICASE MJ1565-RELATED"/>
    <property type="match status" value="1"/>
</dbReference>